<gene>
    <name evidence="1" type="ORF">E2C01_088266</name>
</gene>
<sequence length="79" mass="9002">MDATYCKRSEVGVFSNDEVSPSKLATLHLEVIEIQMEEIYEIADEPLGEQVDDQEEVASNEAEPVLDLFRFCSIYSDRN</sequence>
<proteinExistence type="predicted"/>
<protein>
    <submittedName>
        <fullName evidence="1">Uncharacterized protein</fullName>
    </submittedName>
</protein>
<dbReference type="Proteomes" id="UP000324222">
    <property type="component" value="Unassembled WGS sequence"/>
</dbReference>
<evidence type="ECO:0000313" key="2">
    <source>
        <dbReference type="Proteomes" id="UP000324222"/>
    </source>
</evidence>
<name>A0A5B7JLG5_PORTR</name>
<dbReference type="EMBL" id="VSRR010093753">
    <property type="protein sequence ID" value="MPC93144.1"/>
    <property type="molecule type" value="Genomic_DNA"/>
</dbReference>
<comment type="caution">
    <text evidence="1">The sequence shown here is derived from an EMBL/GenBank/DDBJ whole genome shotgun (WGS) entry which is preliminary data.</text>
</comment>
<dbReference type="AlphaFoldDB" id="A0A5B7JLG5"/>
<organism evidence="1 2">
    <name type="scientific">Portunus trituberculatus</name>
    <name type="common">Swimming crab</name>
    <name type="synonym">Neptunus trituberculatus</name>
    <dbReference type="NCBI Taxonomy" id="210409"/>
    <lineage>
        <taxon>Eukaryota</taxon>
        <taxon>Metazoa</taxon>
        <taxon>Ecdysozoa</taxon>
        <taxon>Arthropoda</taxon>
        <taxon>Crustacea</taxon>
        <taxon>Multicrustacea</taxon>
        <taxon>Malacostraca</taxon>
        <taxon>Eumalacostraca</taxon>
        <taxon>Eucarida</taxon>
        <taxon>Decapoda</taxon>
        <taxon>Pleocyemata</taxon>
        <taxon>Brachyura</taxon>
        <taxon>Eubrachyura</taxon>
        <taxon>Portunoidea</taxon>
        <taxon>Portunidae</taxon>
        <taxon>Portuninae</taxon>
        <taxon>Portunus</taxon>
    </lineage>
</organism>
<evidence type="ECO:0000313" key="1">
    <source>
        <dbReference type="EMBL" id="MPC93144.1"/>
    </source>
</evidence>
<reference evidence="1 2" key="1">
    <citation type="submission" date="2019-05" db="EMBL/GenBank/DDBJ databases">
        <title>Another draft genome of Portunus trituberculatus and its Hox gene families provides insights of decapod evolution.</title>
        <authorList>
            <person name="Jeong J.-H."/>
            <person name="Song I."/>
            <person name="Kim S."/>
            <person name="Choi T."/>
            <person name="Kim D."/>
            <person name="Ryu S."/>
            <person name="Kim W."/>
        </authorList>
    </citation>
    <scope>NUCLEOTIDE SEQUENCE [LARGE SCALE GENOMIC DNA]</scope>
    <source>
        <tissue evidence="1">Muscle</tissue>
    </source>
</reference>
<keyword evidence="2" id="KW-1185">Reference proteome</keyword>
<accession>A0A5B7JLG5</accession>